<keyword evidence="4 9" id="KW-0716">Sensory transduction</keyword>
<keyword evidence="15" id="KW-1185">Reference proteome</keyword>
<dbReference type="Gene3D" id="3.30.450.40">
    <property type="match status" value="1"/>
</dbReference>
<dbReference type="PANTHER" id="PTHR47876">
    <property type="entry name" value="OS08G0260000 PROTEIN"/>
    <property type="match status" value="1"/>
</dbReference>
<feature type="domain" description="Histidine kinase" evidence="12">
    <location>
        <begin position="892"/>
        <end position="1113"/>
    </location>
</feature>
<evidence type="ECO:0000313" key="15">
    <source>
        <dbReference type="Proteomes" id="UP000631114"/>
    </source>
</evidence>
<evidence type="ECO:0000256" key="8">
    <source>
        <dbReference type="ARBA" id="ARBA00023170"/>
    </source>
</evidence>
<evidence type="ECO:0000256" key="10">
    <source>
        <dbReference type="PIRSR" id="PIRSR000084-50"/>
    </source>
</evidence>
<dbReference type="Pfam" id="PF01590">
    <property type="entry name" value="GAF"/>
    <property type="match status" value="1"/>
</dbReference>
<dbReference type="FunFam" id="3.30.565.10:FF:000064">
    <property type="entry name" value="Phytochrome"/>
    <property type="match status" value="1"/>
</dbReference>
<evidence type="ECO:0000256" key="2">
    <source>
        <dbReference type="ARBA" id="ARBA00011738"/>
    </source>
</evidence>
<dbReference type="InterPro" id="IPR000014">
    <property type="entry name" value="PAS"/>
</dbReference>
<dbReference type="SMART" id="SM00387">
    <property type="entry name" value="HATPase_c"/>
    <property type="match status" value="1"/>
</dbReference>
<keyword evidence="3 9" id="KW-0600">Photoreceptor protein</keyword>
<sequence>MSNRASSSRSTSLASKHSARLVARTTADVKLHEDFEESKHFFDYSTSVDINISREDSNVSSSTVSAYLQKMQRGKLIQPFGCLIAVDENSFGVLAYSENAPEMLDLTPHAVPNIEQQEALTIGTDVRTLFKSPGATALQKAAEFGEVNLLNPILVHCRTSGKPFYAIMHKIDVGLVLDFEPVNPADVPVTAAGAMKSYKLAAKAISRLQSLPSGNIAVLCDVLVQEVSDLTCYDRVMVYKFHEDDHGEVIAECRVPELEPYLGLHYPATDIPQASRFLFMRNKVRMICDCSAAPVKVIQDNKLEQPLSLGGSALRAPHGCHAQYMANMGSVASLVMSVTINENDDQMETDQQKGRKLWGLLVCHHTSPRFVPYPLRYACEFLIQVFGMQINKEVELAIQVREKHILQTKTVLCDMLLRDAPIGIVTQSPNIMDLVKCNGAALYYRSRFWLLGVTPTEAQIRDIAEWLLQYHNASTGLSTDSLMEAGFPGASVLGTAVCGMAAIKITSKDFLFWFRSHTAKEIKWGGAKHNPTEKDDGWKMHPRSSFKAFLEVVKHRSLPWEDVEMDAIHSLQLILRGSLQDEIVDNSKTIAIAPTVDTRIKMVDELSLITNEMVRLIETASVPIMAVDTSCNINGWNIKTAEITGLFVQQAIGMRLVDIVEDDSMEMVKSILELALQGKEEKNIEIKLKTFGPRESNNPIILVVNSFCTRDVNDNVVGVCFIGQDVTGEKMVVDKFTRIQGDYHAIVQNPSALIPPIFMTDKNGCCSEWNDAMQKLSGLKREDVIDRMVVGEVFSLHSGCRVKDQDTFTKLRILLNSTIAGQDGDKLLFGFYDQTGNYVEVLLSTNKRMNAEGEITGVLCFLHVASPELQHALQVQRISEQAATNRGNELAYIRQEIRNPLNGIFFTRNLMDAFDLTLEQKHILRKSTLCLEQLAKILDDSDLVSIEESYLEMLSVEFNLQEALDAVISQGMLLSRERQMQLILDSPKEVSSMYLYGDNLRLQQVLSNFLTNVLLFTVTSEGSSVVLRVLQRKERIGTGVHIVHLEFRIDHPAPGIPGALIQEMFDHREGVSREGLGLYISQKLVKIMNGTVQYLREAERSSFIVLVEFPLVNRVKQS</sequence>
<dbReference type="Gene3D" id="3.30.450.20">
    <property type="entry name" value="PAS domain"/>
    <property type="match status" value="3"/>
</dbReference>
<evidence type="ECO:0000259" key="12">
    <source>
        <dbReference type="PROSITE" id="PS50109"/>
    </source>
</evidence>
<evidence type="ECO:0000256" key="9">
    <source>
        <dbReference type="PIRNR" id="PIRNR000084"/>
    </source>
</evidence>
<evidence type="ECO:0000256" key="3">
    <source>
        <dbReference type="ARBA" id="ARBA00022543"/>
    </source>
</evidence>
<organism evidence="14 15">
    <name type="scientific">Coptis chinensis</name>
    <dbReference type="NCBI Taxonomy" id="261450"/>
    <lineage>
        <taxon>Eukaryota</taxon>
        <taxon>Viridiplantae</taxon>
        <taxon>Streptophyta</taxon>
        <taxon>Embryophyta</taxon>
        <taxon>Tracheophyta</taxon>
        <taxon>Spermatophyta</taxon>
        <taxon>Magnoliopsida</taxon>
        <taxon>Ranunculales</taxon>
        <taxon>Ranunculaceae</taxon>
        <taxon>Coptidoideae</taxon>
        <taxon>Coptis</taxon>
    </lineage>
</organism>
<keyword evidence="5 9" id="KW-0157">Chromophore</keyword>
<dbReference type="GO" id="GO:0006355">
    <property type="term" value="P:regulation of DNA-templated transcription"/>
    <property type="evidence" value="ECO:0007669"/>
    <property type="project" value="InterPro"/>
</dbReference>
<comment type="subunit">
    <text evidence="2">Homodimer.</text>
</comment>
<evidence type="ECO:0000259" key="11">
    <source>
        <dbReference type="PROSITE" id="PS50046"/>
    </source>
</evidence>
<dbReference type="SUPFAM" id="SSF55874">
    <property type="entry name" value="ATPase domain of HSP90 chaperone/DNA topoisomerase II/histidine kinase"/>
    <property type="match status" value="1"/>
</dbReference>
<dbReference type="GO" id="GO:0017006">
    <property type="term" value="P:protein-tetrapyrrole linkage"/>
    <property type="evidence" value="ECO:0007669"/>
    <property type="project" value="InterPro"/>
</dbReference>
<dbReference type="Pfam" id="PF00512">
    <property type="entry name" value="HisKA"/>
    <property type="match status" value="1"/>
</dbReference>
<dbReference type="Pfam" id="PF00360">
    <property type="entry name" value="PHY"/>
    <property type="match status" value="1"/>
</dbReference>
<dbReference type="InterPro" id="IPR003661">
    <property type="entry name" value="HisK_dim/P_dom"/>
</dbReference>
<protein>
    <recommendedName>
        <fullName evidence="9">Phytochrome</fullName>
    </recommendedName>
</protein>
<evidence type="ECO:0000256" key="6">
    <source>
        <dbReference type="ARBA" id="ARBA00023015"/>
    </source>
</evidence>
<comment type="caution">
    <text evidence="14">The sequence shown here is derived from an EMBL/GenBank/DDBJ whole genome shotgun (WGS) entry which is preliminary data.</text>
</comment>
<evidence type="ECO:0000313" key="14">
    <source>
        <dbReference type="EMBL" id="KAF9610895.1"/>
    </source>
</evidence>
<dbReference type="CDD" id="cd16932">
    <property type="entry name" value="HATPase_Phy-like"/>
    <property type="match status" value="1"/>
</dbReference>
<dbReference type="Pfam" id="PF02518">
    <property type="entry name" value="HATPase_c"/>
    <property type="match status" value="1"/>
</dbReference>
<reference evidence="14 15" key="1">
    <citation type="submission" date="2020-10" db="EMBL/GenBank/DDBJ databases">
        <title>The Coptis chinensis genome and diversification of protoberbering-type alkaloids.</title>
        <authorList>
            <person name="Wang B."/>
            <person name="Shu S."/>
            <person name="Song C."/>
            <person name="Liu Y."/>
        </authorList>
    </citation>
    <scope>NUCLEOTIDE SEQUENCE [LARGE SCALE GENOMIC DNA]</scope>
    <source>
        <strain evidence="14">HL-2020</strain>
        <tissue evidence="14">Leaf</tissue>
    </source>
</reference>
<dbReference type="InterPro" id="IPR029016">
    <property type="entry name" value="GAF-like_dom_sf"/>
</dbReference>
<feature type="domain" description="PAS" evidence="13">
    <location>
        <begin position="742"/>
        <end position="794"/>
    </location>
</feature>
<dbReference type="InterPro" id="IPR013515">
    <property type="entry name" value="Phytochrome_cen-reg"/>
</dbReference>
<dbReference type="SUPFAM" id="SSF55781">
    <property type="entry name" value="GAF domain-like"/>
    <property type="match status" value="2"/>
</dbReference>
<dbReference type="InterPro" id="IPR001294">
    <property type="entry name" value="Phytochrome"/>
</dbReference>
<feature type="binding site" description="covalent" evidence="10">
    <location>
        <position position="320"/>
    </location>
    <ligand>
        <name>phytochromobilin</name>
        <dbReference type="ChEBI" id="CHEBI:189064"/>
    </ligand>
</feature>
<accession>A0A835I1K4</accession>
<evidence type="ECO:0000259" key="13">
    <source>
        <dbReference type="PROSITE" id="PS50112"/>
    </source>
</evidence>
<dbReference type="EMBL" id="JADFTS010000004">
    <property type="protein sequence ID" value="KAF9610895.1"/>
    <property type="molecule type" value="Genomic_DNA"/>
</dbReference>
<dbReference type="InterPro" id="IPR016132">
    <property type="entry name" value="Phyto_chromo_attachment"/>
</dbReference>
<dbReference type="SUPFAM" id="SSF55785">
    <property type="entry name" value="PYP-like sensor domain (PAS domain)"/>
    <property type="match status" value="3"/>
</dbReference>
<dbReference type="CDD" id="cd00082">
    <property type="entry name" value="HisKA"/>
    <property type="match status" value="1"/>
</dbReference>
<dbReference type="PANTHER" id="PTHR47876:SF3">
    <property type="entry name" value="PHYTOCHROME 1"/>
    <property type="match status" value="1"/>
</dbReference>
<dbReference type="AlphaFoldDB" id="A0A835I1K4"/>
<dbReference type="InterPro" id="IPR012129">
    <property type="entry name" value="Phytochrome_A-E"/>
</dbReference>
<dbReference type="PROSITE" id="PS00245">
    <property type="entry name" value="PHYTOCHROME_1"/>
    <property type="match status" value="1"/>
</dbReference>
<dbReference type="PROSITE" id="PS50109">
    <property type="entry name" value="HIS_KIN"/>
    <property type="match status" value="1"/>
</dbReference>
<dbReference type="PROSITE" id="PS50112">
    <property type="entry name" value="PAS"/>
    <property type="match status" value="2"/>
</dbReference>
<dbReference type="InterPro" id="IPR013516">
    <property type="entry name" value="Phyto_chromo_BS"/>
</dbReference>
<dbReference type="InterPro" id="IPR013767">
    <property type="entry name" value="PAS_fold"/>
</dbReference>
<dbReference type="PIRSF" id="PIRSF000084">
    <property type="entry name" value="Phytochrome"/>
    <property type="match status" value="1"/>
</dbReference>
<evidence type="ECO:0000256" key="4">
    <source>
        <dbReference type="ARBA" id="ARBA00022606"/>
    </source>
</evidence>
<feature type="domain" description="PAS" evidence="13">
    <location>
        <begin position="609"/>
        <end position="679"/>
    </location>
</feature>
<proteinExistence type="inferred from homology"/>
<keyword evidence="7 9" id="KW-0804">Transcription</keyword>
<dbReference type="Proteomes" id="UP000631114">
    <property type="component" value="Unassembled WGS sequence"/>
</dbReference>
<dbReference type="SMART" id="SM00091">
    <property type="entry name" value="PAS"/>
    <property type="match status" value="2"/>
</dbReference>
<dbReference type="GO" id="GO:0000155">
    <property type="term" value="F:phosphorelay sensor kinase activity"/>
    <property type="evidence" value="ECO:0007669"/>
    <property type="project" value="InterPro"/>
</dbReference>
<dbReference type="GO" id="GO:0009881">
    <property type="term" value="F:photoreceptor activity"/>
    <property type="evidence" value="ECO:0007669"/>
    <property type="project" value="UniProtKB-KW"/>
</dbReference>
<dbReference type="PROSITE" id="PS50046">
    <property type="entry name" value="PHYTOCHROME_2"/>
    <property type="match status" value="1"/>
</dbReference>
<name>A0A835I1K4_9MAGN</name>
<dbReference type="Pfam" id="PF08446">
    <property type="entry name" value="PAS_2"/>
    <property type="match status" value="1"/>
</dbReference>
<dbReference type="InterPro" id="IPR005467">
    <property type="entry name" value="His_kinase_dom"/>
</dbReference>
<evidence type="ECO:0000256" key="5">
    <source>
        <dbReference type="ARBA" id="ARBA00022991"/>
    </source>
</evidence>
<dbReference type="FunFam" id="3.30.450.20:FF:000039">
    <property type="entry name" value="Phytochrome"/>
    <property type="match status" value="1"/>
</dbReference>
<dbReference type="InterPro" id="IPR043150">
    <property type="entry name" value="Phytochrome_PHY_sf"/>
</dbReference>
<dbReference type="SMART" id="SM00065">
    <property type="entry name" value="GAF"/>
    <property type="match status" value="1"/>
</dbReference>
<dbReference type="PRINTS" id="PR01033">
    <property type="entry name" value="PHYTOCHROME"/>
</dbReference>
<dbReference type="GO" id="GO:0042803">
    <property type="term" value="F:protein homodimerization activity"/>
    <property type="evidence" value="ECO:0007669"/>
    <property type="project" value="InterPro"/>
</dbReference>
<dbReference type="FunFam" id="3.30.450.270:FF:000001">
    <property type="entry name" value="Phytochrome"/>
    <property type="match status" value="1"/>
</dbReference>
<evidence type="ECO:0000256" key="1">
    <source>
        <dbReference type="ARBA" id="ARBA00008235"/>
    </source>
</evidence>
<dbReference type="SMART" id="SM00388">
    <property type="entry name" value="HisKA"/>
    <property type="match status" value="1"/>
</dbReference>
<dbReference type="InterPro" id="IPR003594">
    <property type="entry name" value="HATPase_dom"/>
</dbReference>
<gene>
    <name evidence="14" type="ORF">IFM89_025429</name>
</gene>
<keyword evidence="8 9" id="KW-0675">Receptor</keyword>
<dbReference type="InterPro" id="IPR003018">
    <property type="entry name" value="GAF"/>
</dbReference>
<comment type="similarity">
    <text evidence="1 9">Belongs to the phytochrome family.</text>
</comment>
<dbReference type="InterPro" id="IPR036890">
    <property type="entry name" value="HATPase_C_sf"/>
</dbReference>
<dbReference type="Gene3D" id="3.30.450.270">
    <property type="match status" value="1"/>
</dbReference>
<comment type="function">
    <text evidence="9">Regulatory photoreceptor which exists in two forms that are reversibly interconvertible by light: the Pr form that absorbs maximally in the red region of the spectrum and the Pfr form that absorbs maximally in the far-red region.</text>
</comment>
<dbReference type="GO" id="GO:0009584">
    <property type="term" value="P:detection of visible light"/>
    <property type="evidence" value="ECO:0007669"/>
    <property type="project" value="InterPro"/>
</dbReference>
<dbReference type="CDD" id="cd00130">
    <property type="entry name" value="PAS"/>
    <property type="match status" value="2"/>
</dbReference>
<dbReference type="InterPro" id="IPR035965">
    <property type="entry name" value="PAS-like_dom_sf"/>
</dbReference>
<dbReference type="Gene3D" id="3.30.565.10">
    <property type="entry name" value="Histidine kinase-like ATPase, C-terminal domain"/>
    <property type="match status" value="1"/>
</dbReference>
<dbReference type="InterPro" id="IPR013654">
    <property type="entry name" value="PAS_2"/>
</dbReference>
<keyword evidence="6 9" id="KW-0805">Transcription regulation</keyword>
<feature type="domain" description="Phytochrome chromophore attachment site" evidence="11">
    <location>
        <begin position="215"/>
        <end position="384"/>
    </location>
</feature>
<dbReference type="Pfam" id="PF00989">
    <property type="entry name" value="PAS"/>
    <property type="match status" value="2"/>
</dbReference>
<dbReference type="GO" id="GO:0009585">
    <property type="term" value="P:red, far-red light phototransduction"/>
    <property type="evidence" value="ECO:0007669"/>
    <property type="project" value="InterPro"/>
</dbReference>
<comment type="PTM">
    <text evidence="10">Contains one covalently linked phytochromobilin chromophore.</text>
</comment>
<dbReference type="NCBIfam" id="TIGR00229">
    <property type="entry name" value="sensory_box"/>
    <property type="match status" value="1"/>
</dbReference>
<evidence type="ECO:0000256" key="7">
    <source>
        <dbReference type="ARBA" id="ARBA00023163"/>
    </source>
</evidence>
<dbReference type="OrthoDB" id="2015534at2759"/>
<dbReference type="InterPro" id="IPR044767">
    <property type="entry name" value="Phy_HATPase-like"/>
</dbReference>